<accession>A0ACC2ZNP9</accession>
<organism evidence="1 2">
    <name type="scientific">Coniosporium tulheliwenetii</name>
    <dbReference type="NCBI Taxonomy" id="3383036"/>
    <lineage>
        <taxon>Eukaryota</taxon>
        <taxon>Fungi</taxon>
        <taxon>Dikarya</taxon>
        <taxon>Ascomycota</taxon>
        <taxon>Pezizomycotina</taxon>
        <taxon>Dothideomycetes</taxon>
        <taxon>Dothideomycetes incertae sedis</taxon>
        <taxon>Coniosporium</taxon>
    </lineage>
</organism>
<gene>
    <name evidence="1" type="primary">MNN11_2</name>
    <name evidence="1" type="ORF">H2199_000010</name>
</gene>
<keyword evidence="2" id="KW-1185">Reference proteome</keyword>
<proteinExistence type="predicted"/>
<dbReference type="EMBL" id="JAPDRP010000001">
    <property type="protein sequence ID" value="KAJ9649236.1"/>
    <property type="molecule type" value="Genomic_DNA"/>
</dbReference>
<dbReference type="Proteomes" id="UP001172680">
    <property type="component" value="Unassembled WGS sequence"/>
</dbReference>
<reference evidence="1" key="1">
    <citation type="submission" date="2022-10" db="EMBL/GenBank/DDBJ databases">
        <title>Culturing micro-colonial fungi from biological soil crusts in the Mojave desert and describing Neophaeococcomyces mojavensis, and introducing the new genera and species Taxawa tesnikishii.</title>
        <authorList>
            <person name="Kurbessoian T."/>
            <person name="Stajich J.E."/>
        </authorList>
    </citation>
    <scope>NUCLEOTIDE SEQUENCE</scope>
    <source>
        <strain evidence="1">JES_115</strain>
    </source>
</reference>
<name>A0ACC2ZNP9_9PEZI</name>
<comment type="caution">
    <text evidence="1">The sequence shown here is derived from an EMBL/GenBank/DDBJ whole genome shotgun (WGS) entry which is preliminary data.</text>
</comment>
<protein>
    <submittedName>
        <fullName evidence="1">Alpha-1,6-mannosyltransferase mnn11</fullName>
    </submittedName>
</protein>
<evidence type="ECO:0000313" key="1">
    <source>
        <dbReference type="EMBL" id="KAJ9649236.1"/>
    </source>
</evidence>
<sequence length="207" mass="22292">MLRSTPQNYHLSPVSAAISDHLVTITKLLVQIAYPDDYLNSNPQSLIRTLPVTAVSLRGAVSSKTSTLASKRTALADLASAVLATHRQLLETGIRILEQTMHGAVARGVRARAEHLAVVAKGMELKLRIIMQTQAPDEGLLSALEVYTSHLAATTKALLAREKAAKGTLQRYEAAGPGMEDIATRYARVCKEIGAVKGEIERLEGKT</sequence>
<evidence type="ECO:0000313" key="2">
    <source>
        <dbReference type="Proteomes" id="UP001172680"/>
    </source>
</evidence>